<sequence>MVMLTNDDDDARVLWFVIVFWFLVLLSDDDDEFWIRGLTYFWISFFGLMKGLWFESEMGFFYSGIHSGCVGDEQ</sequence>
<gene>
    <name evidence="2" type="ORF">TSUD_381240</name>
</gene>
<organism evidence="2 3">
    <name type="scientific">Trifolium subterraneum</name>
    <name type="common">Subterranean clover</name>
    <dbReference type="NCBI Taxonomy" id="3900"/>
    <lineage>
        <taxon>Eukaryota</taxon>
        <taxon>Viridiplantae</taxon>
        <taxon>Streptophyta</taxon>
        <taxon>Embryophyta</taxon>
        <taxon>Tracheophyta</taxon>
        <taxon>Spermatophyta</taxon>
        <taxon>Magnoliopsida</taxon>
        <taxon>eudicotyledons</taxon>
        <taxon>Gunneridae</taxon>
        <taxon>Pentapetalae</taxon>
        <taxon>rosids</taxon>
        <taxon>fabids</taxon>
        <taxon>Fabales</taxon>
        <taxon>Fabaceae</taxon>
        <taxon>Papilionoideae</taxon>
        <taxon>50 kb inversion clade</taxon>
        <taxon>NPAAA clade</taxon>
        <taxon>Hologalegina</taxon>
        <taxon>IRL clade</taxon>
        <taxon>Trifolieae</taxon>
        <taxon>Trifolium</taxon>
    </lineage>
</organism>
<keyword evidence="1" id="KW-0472">Membrane</keyword>
<evidence type="ECO:0000256" key="1">
    <source>
        <dbReference type="SAM" id="Phobius"/>
    </source>
</evidence>
<evidence type="ECO:0000313" key="2">
    <source>
        <dbReference type="EMBL" id="GAU30909.1"/>
    </source>
</evidence>
<name>A0A2Z6NGP0_TRISU</name>
<reference evidence="3" key="1">
    <citation type="journal article" date="2017" name="Front. Plant Sci.">
        <title>Climate Clever Clovers: New Paradigm to Reduce the Environmental Footprint of Ruminants by Breeding Low Methanogenic Forages Utilizing Haplotype Variation.</title>
        <authorList>
            <person name="Kaur P."/>
            <person name="Appels R."/>
            <person name="Bayer P.E."/>
            <person name="Keeble-Gagnere G."/>
            <person name="Wang J."/>
            <person name="Hirakawa H."/>
            <person name="Shirasawa K."/>
            <person name="Vercoe P."/>
            <person name="Stefanova K."/>
            <person name="Durmic Z."/>
            <person name="Nichols P."/>
            <person name="Revell C."/>
            <person name="Isobe S.N."/>
            <person name="Edwards D."/>
            <person name="Erskine W."/>
        </authorList>
    </citation>
    <scope>NUCLEOTIDE SEQUENCE [LARGE SCALE GENOMIC DNA]</scope>
    <source>
        <strain evidence="3">cv. Daliak</strain>
    </source>
</reference>
<keyword evidence="3" id="KW-1185">Reference proteome</keyword>
<feature type="transmembrane region" description="Helical" evidence="1">
    <location>
        <begin position="12"/>
        <end position="27"/>
    </location>
</feature>
<keyword evidence="1" id="KW-0812">Transmembrane</keyword>
<dbReference type="Proteomes" id="UP000242715">
    <property type="component" value="Unassembled WGS sequence"/>
</dbReference>
<evidence type="ECO:0000313" key="3">
    <source>
        <dbReference type="Proteomes" id="UP000242715"/>
    </source>
</evidence>
<protein>
    <recommendedName>
        <fullName evidence="4">Transmembrane protein</fullName>
    </recommendedName>
</protein>
<accession>A0A2Z6NGP0</accession>
<proteinExistence type="predicted"/>
<dbReference type="AlphaFoldDB" id="A0A2Z6NGP0"/>
<evidence type="ECO:0008006" key="4">
    <source>
        <dbReference type="Google" id="ProtNLM"/>
    </source>
</evidence>
<feature type="transmembrane region" description="Helical" evidence="1">
    <location>
        <begin position="33"/>
        <end position="53"/>
    </location>
</feature>
<dbReference type="EMBL" id="DF973439">
    <property type="protein sequence ID" value="GAU30909.1"/>
    <property type="molecule type" value="Genomic_DNA"/>
</dbReference>
<keyword evidence="1" id="KW-1133">Transmembrane helix</keyword>